<evidence type="ECO:0000256" key="1">
    <source>
        <dbReference type="ARBA" id="ARBA00022801"/>
    </source>
</evidence>
<dbReference type="HAMAP" id="MF_00457">
    <property type="entry name" value="UPF0173"/>
    <property type="match status" value="1"/>
</dbReference>
<dbReference type="InterPro" id="IPR036866">
    <property type="entry name" value="RibonucZ/Hydroxyglut_hydro"/>
</dbReference>
<dbReference type="EMBL" id="CP001739">
    <property type="protein sequence ID" value="ACZ07538.1"/>
    <property type="molecule type" value="Genomic_DNA"/>
</dbReference>
<dbReference type="NCBIfam" id="NF001911">
    <property type="entry name" value="PRK00685.1"/>
    <property type="match status" value="1"/>
</dbReference>
<organism evidence="4 5">
    <name type="scientific">Sebaldella termitidis (strain ATCC 33386 / NCTC 11300)</name>
    <dbReference type="NCBI Taxonomy" id="526218"/>
    <lineage>
        <taxon>Bacteria</taxon>
        <taxon>Fusobacteriati</taxon>
        <taxon>Fusobacteriota</taxon>
        <taxon>Fusobacteriia</taxon>
        <taxon>Fusobacteriales</taxon>
        <taxon>Leptotrichiaceae</taxon>
        <taxon>Sebaldella</taxon>
    </lineage>
</organism>
<dbReference type="Proteomes" id="UP000000845">
    <property type="component" value="Chromosome"/>
</dbReference>
<evidence type="ECO:0000313" key="4">
    <source>
        <dbReference type="EMBL" id="ACZ07538.1"/>
    </source>
</evidence>
<dbReference type="InterPro" id="IPR022877">
    <property type="entry name" value="UPF0173"/>
</dbReference>
<evidence type="ECO:0000259" key="3">
    <source>
        <dbReference type="SMART" id="SM00849"/>
    </source>
</evidence>
<proteinExistence type="inferred from homology"/>
<dbReference type="Gene3D" id="3.60.15.10">
    <property type="entry name" value="Ribonuclease Z/Hydroxyacylglutathione hydrolase-like"/>
    <property type="match status" value="1"/>
</dbReference>
<dbReference type="KEGG" id="str:Sterm_0666"/>
<reference evidence="4 5" key="2">
    <citation type="journal article" date="2010" name="Stand. Genomic Sci.">
        <title>Complete genome sequence of Sebaldella termitidis type strain (NCTC 11300).</title>
        <authorList>
            <person name="Harmon-Smith M."/>
            <person name="Celia L."/>
            <person name="Chertkov O."/>
            <person name="Lapidus A."/>
            <person name="Copeland A."/>
            <person name="Glavina Del Rio T."/>
            <person name="Nolan M."/>
            <person name="Lucas S."/>
            <person name="Tice H."/>
            <person name="Cheng J.F."/>
            <person name="Han C."/>
            <person name="Detter J.C."/>
            <person name="Bruce D."/>
            <person name="Goodwin L."/>
            <person name="Pitluck S."/>
            <person name="Pati A."/>
            <person name="Liolios K."/>
            <person name="Ivanova N."/>
            <person name="Mavromatis K."/>
            <person name="Mikhailova N."/>
            <person name="Chen A."/>
            <person name="Palaniappan K."/>
            <person name="Land M."/>
            <person name="Hauser L."/>
            <person name="Chang Y.J."/>
            <person name="Jeffries C.D."/>
            <person name="Brettin T."/>
            <person name="Goker M."/>
            <person name="Beck B."/>
            <person name="Bristow J."/>
            <person name="Eisen J.A."/>
            <person name="Markowitz V."/>
            <person name="Hugenholtz P."/>
            <person name="Kyrpides N.C."/>
            <person name="Klenk H.P."/>
            <person name="Chen F."/>
        </authorList>
    </citation>
    <scope>NUCLEOTIDE SEQUENCE [LARGE SCALE GENOMIC DNA]</scope>
    <source>
        <strain evidence="5">ATCC 33386 / NCTC 11300</strain>
    </source>
</reference>
<dbReference type="PANTHER" id="PTHR43546">
    <property type="entry name" value="UPF0173 METAL-DEPENDENT HYDROLASE MJ1163-RELATED"/>
    <property type="match status" value="1"/>
</dbReference>
<dbReference type="RefSeq" id="WP_012860134.1">
    <property type="nucleotide sequence ID" value="NC_013517.1"/>
</dbReference>
<dbReference type="SMART" id="SM00849">
    <property type="entry name" value="Lactamase_B"/>
    <property type="match status" value="1"/>
</dbReference>
<dbReference type="eggNOG" id="COG2220">
    <property type="taxonomic scope" value="Bacteria"/>
</dbReference>
<reference evidence="5" key="1">
    <citation type="submission" date="2009-09" db="EMBL/GenBank/DDBJ databases">
        <title>The complete chromosome of Sebaldella termitidis ATCC 33386.</title>
        <authorList>
            <consortium name="US DOE Joint Genome Institute (JGI-PGF)"/>
            <person name="Lucas S."/>
            <person name="Copeland A."/>
            <person name="Lapidus A."/>
            <person name="Glavina del Rio T."/>
            <person name="Dalin E."/>
            <person name="Tice H."/>
            <person name="Bruce D."/>
            <person name="Goodwin L."/>
            <person name="Pitluck S."/>
            <person name="Kyrpides N."/>
            <person name="Mavromatis K."/>
            <person name="Ivanova N."/>
            <person name="Mikhailova N."/>
            <person name="Sims D."/>
            <person name="Meincke L."/>
            <person name="Brettin T."/>
            <person name="Detter J.C."/>
            <person name="Han C."/>
            <person name="Larimer F."/>
            <person name="Land M."/>
            <person name="Hauser L."/>
            <person name="Markowitz V."/>
            <person name="Cheng J.F."/>
            <person name="Hugenholtz P."/>
            <person name="Woyke T."/>
            <person name="Wu D."/>
            <person name="Eisen J.A."/>
        </authorList>
    </citation>
    <scope>NUCLEOTIDE SEQUENCE [LARGE SCALE GENOMIC DNA]</scope>
    <source>
        <strain evidence="5">ATCC 33386 / NCTC 11300</strain>
    </source>
</reference>
<dbReference type="AlphaFoldDB" id="D1AP64"/>
<dbReference type="PANTHER" id="PTHR43546:SF3">
    <property type="entry name" value="UPF0173 METAL-DEPENDENT HYDROLASE MJ1163"/>
    <property type="match status" value="1"/>
</dbReference>
<dbReference type="SUPFAM" id="SSF56281">
    <property type="entry name" value="Metallo-hydrolase/oxidoreductase"/>
    <property type="match status" value="1"/>
</dbReference>
<keyword evidence="1 2" id="KW-0378">Hydrolase</keyword>
<gene>
    <name evidence="4" type="ordered locus">Sterm_0666</name>
</gene>
<evidence type="ECO:0000256" key="2">
    <source>
        <dbReference type="HAMAP-Rule" id="MF_00457"/>
    </source>
</evidence>
<dbReference type="HOGENOM" id="CLU_070010_4_1_0"/>
<accession>D1AP64</accession>
<dbReference type="InterPro" id="IPR001279">
    <property type="entry name" value="Metallo-B-lactamas"/>
</dbReference>
<evidence type="ECO:0000313" key="5">
    <source>
        <dbReference type="Proteomes" id="UP000000845"/>
    </source>
</evidence>
<dbReference type="GO" id="GO:0016787">
    <property type="term" value="F:hydrolase activity"/>
    <property type="evidence" value="ECO:0007669"/>
    <property type="project" value="UniProtKB-UniRule"/>
</dbReference>
<dbReference type="InterPro" id="IPR050114">
    <property type="entry name" value="UPF0173_UPF0282_UlaG_hydrolase"/>
</dbReference>
<name>D1AP64_SEBTE</name>
<protein>
    <recommendedName>
        <fullName evidence="2">UPF0173 metal-dependent hydrolase Sterm_0666</fullName>
    </recommendedName>
</protein>
<feature type="domain" description="Metallo-beta-lactamase" evidence="3">
    <location>
        <begin position="7"/>
        <end position="192"/>
    </location>
</feature>
<dbReference type="Pfam" id="PF13483">
    <property type="entry name" value="Lactamase_B_3"/>
    <property type="match status" value="1"/>
</dbReference>
<sequence>MKIKFLGQSCFLIETNGKNIIIDPYLTENPKNPTSLNDIPKLDLILITHAHSDHVGNAVELALRDDALIVTGTELARWLASKGAKVIPAGIGGKKDFEFISVKFTQAIHSSSINDNGQMLYGGLAAGILIYAEGKTIYHAGDTALFLDMKLIGEMNNIDYAILPIGDNFTMGIDDSVTAAKWLKAKKYIPMHYNTMPLIEQDPYEWLGKIESKGLAGEILNYGDVLEIQ</sequence>
<keyword evidence="5" id="KW-1185">Reference proteome</keyword>
<comment type="similarity">
    <text evidence="2">Belongs to the UPF0173 family.</text>
</comment>